<dbReference type="SUPFAM" id="SSF160113">
    <property type="entry name" value="YegP-like"/>
    <property type="match status" value="1"/>
</dbReference>
<dbReference type="RefSeq" id="WP_130937231.1">
    <property type="nucleotide sequence ID" value="NZ_BMEE01000003.1"/>
</dbReference>
<dbReference type="InterPro" id="IPR036913">
    <property type="entry name" value="YegP-like_sf"/>
</dbReference>
<evidence type="ECO:0000313" key="2">
    <source>
        <dbReference type="Proteomes" id="UP000292372"/>
    </source>
</evidence>
<dbReference type="EMBL" id="SIRS01000004">
    <property type="protein sequence ID" value="TBN15679.1"/>
    <property type="molecule type" value="Genomic_DNA"/>
</dbReference>
<accession>A0A4Q9FQZ0</accession>
<organism evidence="1 2">
    <name type="scientific">Hyunsoonleella pacifica</name>
    <dbReference type="NCBI Taxonomy" id="1080224"/>
    <lineage>
        <taxon>Bacteria</taxon>
        <taxon>Pseudomonadati</taxon>
        <taxon>Bacteroidota</taxon>
        <taxon>Flavobacteriia</taxon>
        <taxon>Flavobacteriales</taxon>
        <taxon>Flavobacteriaceae</taxon>
    </lineage>
</organism>
<evidence type="ECO:0000313" key="1">
    <source>
        <dbReference type="EMBL" id="TBN15679.1"/>
    </source>
</evidence>
<dbReference type="Proteomes" id="UP000292372">
    <property type="component" value="Unassembled WGS sequence"/>
</dbReference>
<sequence length="110" mass="13288">MTLIKLYKDKFEKYSFFVKVNHQIIFFSRPYASKYKCIEKINFYRAHCRLDKNYKRLKADCGSYYFVYCNHLNGEEIGMSESYLDANTMEHSITQMRMIKINMDTQVYAI</sequence>
<evidence type="ECO:0008006" key="3">
    <source>
        <dbReference type="Google" id="ProtNLM"/>
    </source>
</evidence>
<dbReference type="Gene3D" id="2.30.29.80">
    <property type="match status" value="1"/>
</dbReference>
<keyword evidence="2" id="KW-1185">Reference proteome</keyword>
<comment type="caution">
    <text evidence="1">The sequence shown here is derived from an EMBL/GenBank/DDBJ whole genome shotgun (WGS) entry which is preliminary data.</text>
</comment>
<gene>
    <name evidence="1" type="ORF">EYD46_11185</name>
</gene>
<name>A0A4Q9FQZ0_9FLAO</name>
<reference evidence="1 2" key="1">
    <citation type="journal article" date="2015" name="Int. J. Syst. Evol. Microbiol.">
        <title>Hyunsoonleella pacifica sp. nov., isolated from seawater of South Pacific Gyre.</title>
        <authorList>
            <person name="Gao X."/>
            <person name="Zhang Z."/>
            <person name="Dai X."/>
            <person name="Zhang X.H."/>
        </authorList>
    </citation>
    <scope>NUCLEOTIDE SEQUENCE [LARGE SCALE GENOMIC DNA]</scope>
    <source>
        <strain evidence="1 2">SW033</strain>
    </source>
</reference>
<proteinExistence type="predicted"/>
<dbReference type="OrthoDB" id="9802792at2"/>
<protein>
    <recommendedName>
        <fullName evidence="3">DUF1508 domain-containing protein</fullName>
    </recommendedName>
</protein>
<dbReference type="AlphaFoldDB" id="A0A4Q9FQZ0"/>